<protein>
    <recommendedName>
        <fullName evidence="4">Tyr recombinase domain-containing protein</fullName>
    </recommendedName>
</protein>
<sequence>MEHSDLIACRLSGNNLKHEEYLRRVRTSTWLPGSRAYDCDTRLRVFKTLKEYVKRTETITQDLRDENGKLLISYVKPHREVSKDMIARWLRMFLEKCGVETKRFTAGSVRHAAASMAKALKVPITTIMAMAGWTQEATFAIFHDRSVTEDTDLFQEAVLGYKGRFTPGNFREAILLKRAADNSTWMLSGASTFTLLGSSQHQLAGRKQTKEMAHRKNFFGPDSSSSNEEAAMAVLFYMS</sequence>
<name>A0A5B7GP17_PORTR</name>
<dbReference type="Gene3D" id="1.10.443.10">
    <property type="entry name" value="Intergrase catalytic core"/>
    <property type="match status" value="1"/>
</dbReference>
<accession>A0A5B7GP17</accession>
<reference evidence="2 3" key="1">
    <citation type="submission" date="2019-05" db="EMBL/GenBank/DDBJ databases">
        <title>Another draft genome of Portunus trituberculatus and its Hox gene families provides insights of decapod evolution.</title>
        <authorList>
            <person name="Jeong J.-H."/>
            <person name="Song I."/>
            <person name="Kim S."/>
            <person name="Choi T."/>
            <person name="Kim D."/>
            <person name="Ryu S."/>
            <person name="Kim W."/>
        </authorList>
    </citation>
    <scope>NUCLEOTIDE SEQUENCE [LARGE SCALE GENOMIC DNA]</scope>
    <source>
        <tissue evidence="2">Muscle</tissue>
    </source>
</reference>
<dbReference type="GO" id="GO:0015074">
    <property type="term" value="P:DNA integration"/>
    <property type="evidence" value="ECO:0007669"/>
    <property type="project" value="InterPro"/>
</dbReference>
<dbReference type="PANTHER" id="PTHR35617">
    <property type="entry name" value="PHAGE_INTEGRASE DOMAIN-CONTAINING PROTEIN"/>
    <property type="match status" value="1"/>
</dbReference>
<dbReference type="AlphaFoldDB" id="A0A5B7GP17"/>
<dbReference type="OrthoDB" id="6361724at2759"/>
<evidence type="ECO:0008006" key="4">
    <source>
        <dbReference type="Google" id="ProtNLM"/>
    </source>
</evidence>
<dbReference type="GO" id="GO:0003677">
    <property type="term" value="F:DNA binding"/>
    <property type="evidence" value="ECO:0007669"/>
    <property type="project" value="InterPro"/>
</dbReference>
<dbReference type="GO" id="GO:0006310">
    <property type="term" value="P:DNA recombination"/>
    <property type="evidence" value="ECO:0007669"/>
    <property type="project" value="UniProtKB-KW"/>
</dbReference>
<dbReference type="InterPro" id="IPR013762">
    <property type="entry name" value="Integrase-like_cat_sf"/>
</dbReference>
<dbReference type="PANTHER" id="PTHR35617:SF3">
    <property type="entry name" value="CORE-BINDING (CB) DOMAIN-CONTAINING PROTEIN"/>
    <property type="match status" value="1"/>
</dbReference>
<proteinExistence type="predicted"/>
<dbReference type="EMBL" id="VSRR010016185">
    <property type="protein sequence ID" value="MPC59017.1"/>
    <property type="molecule type" value="Genomic_DNA"/>
</dbReference>
<organism evidence="2 3">
    <name type="scientific">Portunus trituberculatus</name>
    <name type="common">Swimming crab</name>
    <name type="synonym">Neptunus trituberculatus</name>
    <dbReference type="NCBI Taxonomy" id="210409"/>
    <lineage>
        <taxon>Eukaryota</taxon>
        <taxon>Metazoa</taxon>
        <taxon>Ecdysozoa</taxon>
        <taxon>Arthropoda</taxon>
        <taxon>Crustacea</taxon>
        <taxon>Multicrustacea</taxon>
        <taxon>Malacostraca</taxon>
        <taxon>Eumalacostraca</taxon>
        <taxon>Eucarida</taxon>
        <taxon>Decapoda</taxon>
        <taxon>Pleocyemata</taxon>
        <taxon>Brachyura</taxon>
        <taxon>Eubrachyura</taxon>
        <taxon>Portunoidea</taxon>
        <taxon>Portunidae</taxon>
        <taxon>Portuninae</taxon>
        <taxon>Portunus</taxon>
    </lineage>
</organism>
<dbReference type="SUPFAM" id="SSF56349">
    <property type="entry name" value="DNA breaking-rejoining enzymes"/>
    <property type="match status" value="1"/>
</dbReference>
<evidence type="ECO:0000313" key="2">
    <source>
        <dbReference type="EMBL" id="MPC59017.1"/>
    </source>
</evidence>
<dbReference type="InterPro" id="IPR011010">
    <property type="entry name" value="DNA_brk_join_enz"/>
</dbReference>
<gene>
    <name evidence="2" type="ORF">E2C01_053033</name>
</gene>
<keyword evidence="1" id="KW-0233">DNA recombination</keyword>
<dbReference type="Proteomes" id="UP000324222">
    <property type="component" value="Unassembled WGS sequence"/>
</dbReference>
<keyword evidence="3" id="KW-1185">Reference proteome</keyword>
<comment type="caution">
    <text evidence="2">The sequence shown here is derived from an EMBL/GenBank/DDBJ whole genome shotgun (WGS) entry which is preliminary data.</text>
</comment>
<evidence type="ECO:0000256" key="1">
    <source>
        <dbReference type="ARBA" id="ARBA00023172"/>
    </source>
</evidence>
<evidence type="ECO:0000313" key="3">
    <source>
        <dbReference type="Proteomes" id="UP000324222"/>
    </source>
</evidence>